<protein>
    <submittedName>
        <fullName evidence="1">Uncharacterized protein</fullName>
    </submittedName>
</protein>
<dbReference type="OrthoDB" id="5595695at2759"/>
<sequence>MATTIADIPSEILQKIALFATVGSPLGPPKELLNLLLTCRTFRDCLSAENAGELYYVVFSSKFDARGPLYRLSPTVVREHAPLEMRRRFSAIKIFKRRLFDHPRLTEALWVAYLMVEDSDTSQKNVKQLLSAGVPSFLDLLLRRRLYEGSADNQGWPIMNERISLAIALSWTLASQRVMSYENPERCQEMMRLLRPIIFAAFRYSTFHTAEELFSYGSAIEARAPQIGSSDTPYPPSILSPQEIEYFGAVKRKARPPSAAIFAALLYFTRMESRTTLNIPPHITCETREEAIQNGTDGPCADDIRHFYHHCRTHFADFPGIDVGIQSSAIAASPDTILCQPSSYKLGTLTGQWQGSDLTPCIQTYHDWQSTVAPLDDSFNDTRKALYITLEEHYCYDIRSAVPMDDKENGSNNAWLPTDLVATETDVSNQFHSVDGMEFTDSKGSFRTTYETVRGGQSLPRGSKQIVDIILTGKTEEQYRAAWGGYGKILGRVRLHDGLMVLIQSNPDDTIVPGTRVLRGYVTSSQNLVGRLRNPSPGADLSYEGVFSLSKSHTGPSQSLHQFN</sequence>
<evidence type="ECO:0000313" key="2">
    <source>
        <dbReference type="Proteomes" id="UP000027222"/>
    </source>
</evidence>
<dbReference type="EMBL" id="KL142375">
    <property type="protein sequence ID" value="KDR78266.1"/>
    <property type="molecule type" value="Genomic_DNA"/>
</dbReference>
<reference evidence="2" key="1">
    <citation type="journal article" date="2014" name="Proc. Natl. Acad. Sci. U.S.A.">
        <title>Extensive sampling of basidiomycete genomes demonstrates inadequacy of the white-rot/brown-rot paradigm for wood decay fungi.</title>
        <authorList>
            <person name="Riley R."/>
            <person name="Salamov A.A."/>
            <person name="Brown D.W."/>
            <person name="Nagy L.G."/>
            <person name="Floudas D."/>
            <person name="Held B.W."/>
            <person name="Levasseur A."/>
            <person name="Lombard V."/>
            <person name="Morin E."/>
            <person name="Otillar R."/>
            <person name="Lindquist E.A."/>
            <person name="Sun H."/>
            <person name="LaButti K.M."/>
            <person name="Schmutz J."/>
            <person name="Jabbour D."/>
            <person name="Luo H."/>
            <person name="Baker S.E."/>
            <person name="Pisabarro A.G."/>
            <person name="Walton J.D."/>
            <person name="Blanchette R.A."/>
            <person name="Henrissat B."/>
            <person name="Martin F."/>
            <person name="Cullen D."/>
            <person name="Hibbett D.S."/>
            <person name="Grigoriev I.V."/>
        </authorList>
    </citation>
    <scope>NUCLEOTIDE SEQUENCE [LARGE SCALE GENOMIC DNA]</scope>
    <source>
        <strain evidence="2">CBS 339.88</strain>
    </source>
</reference>
<name>A0A067T551_GALM3</name>
<accession>A0A067T551</accession>
<gene>
    <name evidence="1" type="ORF">GALMADRAFT_65132</name>
</gene>
<dbReference type="Proteomes" id="UP000027222">
    <property type="component" value="Unassembled WGS sequence"/>
</dbReference>
<proteinExistence type="predicted"/>
<organism evidence="1 2">
    <name type="scientific">Galerina marginata (strain CBS 339.88)</name>
    <dbReference type="NCBI Taxonomy" id="685588"/>
    <lineage>
        <taxon>Eukaryota</taxon>
        <taxon>Fungi</taxon>
        <taxon>Dikarya</taxon>
        <taxon>Basidiomycota</taxon>
        <taxon>Agaricomycotina</taxon>
        <taxon>Agaricomycetes</taxon>
        <taxon>Agaricomycetidae</taxon>
        <taxon>Agaricales</taxon>
        <taxon>Agaricineae</taxon>
        <taxon>Strophariaceae</taxon>
        <taxon>Galerina</taxon>
    </lineage>
</organism>
<dbReference type="AlphaFoldDB" id="A0A067T551"/>
<dbReference type="STRING" id="685588.A0A067T551"/>
<dbReference type="HOGENOM" id="CLU_011151_0_1_1"/>
<evidence type="ECO:0000313" key="1">
    <source>
        <dbReference type="EMBL" id="KDR78266.1"/>
    </source>
</evidence>
<keyword evidence="2" id="KW-1185">Reference proteome</keyword>